<dbReference type="Proteomes" id="UP000184603">
    <property type="component" value="Unassembled WGS sequence"/>
</dbReference>
<feature type="domain" description="HTH cro/C1-type" evidence="2">
    <location>
        <begin position="269"/>
        <end position="323"/>
    </location>
</feature>
<evidence type="ECO:0000256" key="1">
    <source>
        <dbReference type="ARBA" id="ARBA00023125"/>
    </source>
</evidence>
<dbReference type="RefSeq" id="WP_073615823.1">
    <property type="nucleotide sequence ID" value="NZ_FRFE01000032.1"/>
</dbReference>
<dbReference type="Pfam" id="PF01381">
    <property type="entry name" value="HTH_3"/>
    <property type="match status" value="1"/>
</dbReference>
<dbReference type="InterPro" id="IPR010982">
    <property type="entry name" value="Lambda_DNA-bd_dom_sf"/>
</dbReference>
<name>A0A1M7YHU6_9BACT</name>
<dbReference type="GO" id="GO:0003700">
    <property type="term" value="F:DNA-binding transcription factor activity"/>
    <property type="evidence" value="ECO:0007669"/>
    <property type="project" value="TreeGrafter"/>
</dbReference>
<reference evidence="3 4" key="1">
    <citation type="submission" date="2016-12" db="EMBL/GenBank/DDBJ databases">
        <authorList>
            <person name="Song W.-J."/>
            <person name="Kurnit D.M."/>
        </authorList>
    </citation>
    <scope>NUCLEOTIDE SEQUENCE [LARGE SCALE GENOMIC DNA]</scope>
    <source>
        <strain evidence="3 4">DSM 18488</strain>
    </source>
</reference>
<dbReference type="InterPro" id="IPR013096">
    <property type="entry name" value="Cupin_2"/>
</dbReference>
<proteinExistence type="predicted"/>
<organism evidence="3 4">
    <name type="scientific">Desulfopila aestuarii DSM 18488</name>
    <dbReference type="NCBI Taxonomy" id="1121416"/>
    <lineage>
        <taxon>Bacteria</taxon>
        <taxon>Pseudomonadati</taxon>
        <taxon>Thermodesulfobacteriota</taxon>
        <taxon>Desulfobulbia</taxon>
        <taxon>Desulfobulbales</taxon>
        <taxon>Desulfocapsaceae</taxon>
        <taxon>Desulfopila</taxon>
    </lineage>
</organism>
<dbReference type="CDD" id="cd02209">
    <property type="entry name" value="cupin_XRE_C"/>
    <property type="match status" value="1"/>
</dbReference>
<dbReference type="Gene3D" id="3.40.50.300">
    <property type="entry name" value="P-loop containing nucleotide triphosphate hydrolases"/>
    <property type="match status" value="1"/>
</dbReference>
<dbReference type="STRING" id="1121416.SAMN02745220_04414"/>
<dbReference type="GO" id="GO:0005829">
    <property type="term" value="C:cytosol"/>
    <property type="evidence" value="ECO:0007669"/>
    <property type="project" value="TreeGrafter"/>
</dbReference>
<dbReference type="EMBL" id="FRFE01000032">
    <property type="protein sequence ID" value="SHO52204.1"/>
    <property type="molecule type" value="Genomic_DNA"/>
</dbReference>
<dbReference type="PANTHER" id="PTHR46797:SF2">
    <property type="entry name" value="TRANSCRIPTIONAL REGULATOR"/>
    <property type="match status" value="1"/>
</dbReference>
<dbReference type="Pfam" id="PF07883">
    <property type="entry name" value="Cupin_2"/>
    <property type="match status" value="1"/>
</dbReference>
<dbReference type="InterPro" id="IPR011051">
    <property type="entry name" value="RmlC_Cupin_sf"/>
</dbReference>
<evidence type="ECO:0000313" key="4">
    <source>
        <dbReference type="Proteomes" id="UP000184603"/>
    </source>
</evidence>
<dbReference type="InterPro" id="IPR014710">
    <property type="entry name" value="RmlC-like_jellyroll"/>
</dbReference>
<dbReference type="InterPro" id="IPR001387">
    <property type="entry name" value="Cro/C1-type_HTH"/>
</dbReference>
<dbReference type="AlphaFoldDB" id="A0A1M7YHU6"/>
<dbReference type="InterPro" id="IPR050807">
    <property type="entry name" value="TransReg_Diox_bact_type"/>
</dbReference>
<dbReference type="SUPFAM" id="SSF47413">
    <property type="entry name" value="lambda repressor-like DNA-binding domains"/>
    <property type="match status" value="1"/>
</dbReference>
<sequence length="445" mass="49720">MSLKTSNRFSTANIKKRRVSSGLSELDTLLGDLYIGDNVLWYDDMGSFSAAFSHCFIRETLARKKPLIYVTFDRSPKNVVSFLGTLAESQNLTILDCFTNGKGDSSEVFNKFYEKDGALWPYKVIKVNNPTSAAHVAEAMYGVHSNLAGDVHFIIDSLTGMQSLWGGEEQVIEFYVKTCPRLYELDTIAYWLVEKGAHSSRLKANINKIAQVVIDLSVRRGNAVLKILKAEKRSSQYINEHHCYSCEGSTIIFENQRSEKNRFDLGARIKSTRLMRGLSQKELAALTGVTPSTISQVEKNLIYPSLPALFRIGESLSVEVATLLKDTDRDRDSCVYASASRSSISLAKSLKGYVSGELLLPPDLEAPADVTMLRLLPGKKIAGHFFAHKGREMGYLITGQVELIMGNQTYQMNAGDMVYLEKDMPIGWQNLSEQSAELLWLTFKQ</sequence>
<dbReference type="SMART" id="SM00530">
    <property type="entry name" value="HTH_XRE"/>
    <property type="match status" value="1"/>
</dbReference>
<protein>
    <submittedName>
        <fullName evidence="3">Transcriptional regulator, XRE family with cupin sensor</fullName>
    </submittedName>
</protein>
<evidence type="ECO:0000259" key="2">
    <source>
        <dbReference type="PROSITE" id="PS50943"/>
    </source>
</evidence>
<keyword evidence="1" id="KW-0238">DNA-binding</keyword>
<dbReference type="SUPFAM" id="SSF51182">
    <property type="entry name" value="RmlC-like cupins"/>
    <property type="match status" value="1"/>
</dbReference>
<dbReference type="PANTHER" id="PTHR46797">
    <property type="entry name" value="HTH-TYPE TRANSCRIPTIONAL REGULATOR"/>
    <property type="match status" value="1"/>
</dbReference>
<dbReference type="Gene3D" id="2.60.120.10">
    <property type="entry name" value="Jelly Rolls"/>
    <property type="match status" value="1"/>
</dbReference>
<dbReference type="CDD" id="cd00093">
    <property type="entry name" value="HTH_XRE"/>
    <property type="match status" value="1"/>
</dbReference>
<dbReference type="PROSITE" id="PS50943">
    <property type="entry name" value="HTH_CROC1"/>
    <property type="match status" value="1"/>
</dbReference>
<keyword evidence="4" id="KW-1185">Reference proteome</keyword>
<accession>A0A1M7YHU6</accession>
<dbReference type="InterPro" id="IPR027417">
    <property type="entry name" value="P-loop_NTPase"/>
</dbReference>
<dbReference type="GO" id="GO:0003677">
    <property type="term" value="F:DNA binding"/>
    <property type="evidence" value="ECO:0007669"/>
    <property type="project" value="UniProtKB-KW"/>
</dbReference>
<gene>
    <name evidence="3" type="ORF">SAMN02745220_04414</name>
</gene>
<dbReference type="OrthoDB" id="9812167at2"/>
<evidence type="ECO:0000313" key="3">
    <source>
        <dbReference type="EMBL" id="SHO52204.1"/>
    </source>
</evidence>
<dbReference type="Gene3D" id="1.10.260.40">
    <property type="entry name" value="lambda repressor-like DNA-binding domains"/>
    <property type="match status" value="1"/>
</dbReference>